<dbReference type="InterPro" id="IPR040148">
    <property type="entry name" value="FMR1"/>
</dbReference>
<dbReference type="AlphaFoldDB" id="A0A0D2WNL3"/>
<dbReference type="InterPro" id="IPR041560">
    <property type="entry name" value="Tudor_FRM1"/>
</dbReference>
<evidence type="ECO:0000313" key="5">
    <source>
        <dbReference type="Proteomes" id="UP000008743"/>
    </source>
</evidence>
<feature type="compositionally biased region" description="Basic and acidic residues" evidence="2">
    <location>
        <begin position="395"/>
        <end position="415"/>
    </location>
</feature>
<feature type="compositionally biased region" description="Low complexity" evidence="2">
    <location>
        <begin position="487"/>
        <end position="581"/>
    </location>
</feature>
<keyword evidence="5" id="KW-1185">Reference proteome</keyword>
<reference evidence="5" key="1">
    <citation type="submission" date="2011-02" db="EMBL/GenBank/DDBJ databases">
        <title>The Genome Sequence of Capsaspora owczarzaki ATCC 30864.</title>
        <authorList>
            <person name="Russ C."/>
            <person name="Cuomo C."/>
            <person name="Burger G."/>
            <person name="Gray M.W."/>
            <person name="Holland P.W.H."/>
            <person name="King N."/>
            <person name="Lang F.B.F."/>
            <person name="Roger A.J."/>
            <person name="Ruiz-Trillo I."/>
            <person name="Young S.K."/>
            <person name="Zeng Q."/>
            <person name="Gargeya S."/>
            <person name="Alvarado L."/>
            <person name="Berlin A."/>
            <person name="Chapman S.B."/>
            <person name="Chen Z."/>
            <person name="Freedman E."/>
            <person name="Gellesch M."/>
            <person name="Goldberg J."/>
            <person name="Griggs A."/>
            <person name="Gujja S."/>
            <person name="Heilman E."/>
            <person name="Heiman D."/>
            <person name="Howarth C."/>
            <person name="Mehta T."/>
            <person name="Neiman D."/>
            <person name="Pearson M."/>
            <person name="Roberts A."/>
            <person name="Saif S."/>
            <person name="Shea T."/>
            <person name="Shenoy N."/>
            <person name="Sisk P."/>
            <person name="Stolte C."/>
            <person name="Sykes S."/>
            <person name="White J."/>
            <person name="Yandava C."/>
            <person name="Haas B."/>
            <person name="Nusbaum C."/>
            <person name="Birren B."/>
        </authorList>
    </citation>
    <scope>NUCLEOTIDE SEQUENCE</scope>
    <source>
        <strain evidence="5">ATCC 30864</strain>
    </source>
</reference>
<gene>
    <name evidence="4" type="ORF">CAOG_003042</name>
</gene>
<organism evidence="4 5">
    <name type="scientific">Capsaspora owczarzaki (strain ATCC 30864)</name>
    <dbReference type="NCBI Taxonomy" id="595528"/>
    <lineage>
        <taxon>Eukaryota</taxon>
        <taxon>Filasterea</taxon>
        <taxon>Capsaspora</taxon>
    </lineage>
</organism>
<accession>A0A0D2WNL3</accession>
<feature type="compositionally biased region" description="Low complexity" evidence="2">
    <location>
        <begin position="685"/>
        <end position="708"/>
    </location>
</feature>
<dbReference type="CDD" id="cd22426">
    <property type="entry name" value="KH_I_FMR1_FXR_rpt2"/>
    <property type="match status" value="1"/>
</dbReference>
<feature type="compositionally biased region" description="Basic and acidic residues" evidence="2">
    <location>
        <begin position="615"/>
        <end position="631"/>
    </location>
</feature>
<dbReference type="Proteomes" id="UP000008743">
    <property type="component" value="Unassembled WGS sequence"/>
</dbReference>
<dbReference type="GO" id="GO:0043488">
    <property type="term" value="P:regulation of mRNA stability"/>
    <property type="evidence" value="ECO:0007669"/>
    <property type="project" value="TreeGrafter"/>
</dbReference>
<feature type="compositionally biased region" description="Low complexity" evidence="2">
    <location>
        <begin position="632"/>
        <end position="652"/>
    </location>
</feature>
<name>A0A0D2WNL3_CAPO3</name>
<dbReference type="PANTHER" id="PTHR10603">
    <property type="entry name" value="FRAGILE X MENTAL RETARDATION SYNDROME-RELATED PROTEIN"/>
    <property type="match status" value="1"/>
</dbReference>
<feature type="region of interest" description="Disordered" evidence="2">
    <location>
        <begin position="395"/>
        <end position="878"/>
    </location>
</feature>
<dbReference type="GO" id="GO:0051028">
    <property type="term" value="P:mRNA transport"/>
    <property type="evidence" value="ECO:0007669"/>
    <property type="project" value="TreeGrafter"/>
</dbReference>
<dbReference type="Gene3D" id="3.30.1370.10">
    <property type="entry name" value="K Homology domain, type 1"/>
    <property type="match status" value="1"/>
</dbReference>
<dbReference type="SUPFAM" id="SSF54791">
    <property type="entry name" value="Eukaryotic type KH-domain (KH-domain type I)"/>
    <property type="match status" value="1"/>
</dbReference>
<dbReference type="Pfam" id="PF00013">
    <property type="entry name" value="KH_1"/>
    <property type="match status" value="1"/>
</dbReference>
<dbReference type="EMBL" id="KE346363">
    <property type="protein sequence ID" value="KJE92003.1"/>
    <property type="molecule type" value="Genomic_DNA"/>
</dbReference>
<evidence type="ECO:0000256" key="1">
    <source>
        <dbReference type="PROSITE-ProRule" id="PRU00117"/>
    </source>
</evidence>
<feature type="compositionally biased region" description="Low complexity" evidence="2">
    <location>
        <begin position="808"/>
        <end position="878"/>
    </location>
</feature>
<sequence>MASMQVEVLDPSGTGSHFEAVVEDMMDSKVFVRFINGICGADSYAFSMDTAICTITLFHFYDQKASAWVPMEHTRPAAGGAPSDVTGVRSGSNAPHQIHFHVNDRVEVYVKKDMTSELPASWWPGSVLSSDGDTYRVRVNGTQPFTTLFPREILRRSNDSAYYSSIGLERIEFIPPPERIAQLQNDRNNLAFTEHSGAAMARIRNVQTVPNAPPMWRFVVLGTAAAMRKARLLIDEHYRFLKALEARNNGIHDQFTVPRDVLGFVIGKEGSNIAQASLIPGVSSIDVNKETGVVSIIASSTEAIEEARSLLNLREVKMSIPLADADRVWKQQDDLISKASLHSMRVTPQEHQHRAEVSLRGTPQHVDDAQTLLKFMLAVEALPVNNHNWRAGRRGEFRETYRRQAPRESANDNRHPTSSTAHADKGKRPETAAQPDNARDLDNKRNLAAKSQENASRASTSASASHSQASQSGQASHRQSDGRNSRQEQQQQPKQQQQQPKQQQQEQPKQQQQQQQKQQQQQEQPKQQQQEQPKQQSKQQQQQQPKQQQQQQPKQQQQQQQQQQQKQQQQQPKDQKQQQQQGAPQEKPDAKVQDEAAPQSSQPQEQSKQRRQRGGRRDERGKERQQSEKQQPEQQQQQQPQQTDQTQSVPQSEQKQSVPQTASKHEAEPSRNQPQPQREPKNRARQSAQQPPAASASAAADNSDTSAAGIQQQQPATAEGDEAAQASKQAAARLVQGRKTPNRKHLDQQREYKGAQSADAPASTSSPAPDSAAIDSSSAKSSQDTAASTRSPKKATEPKRRVNGHSKSSNASASASASQAASPAATSSSSSPAPEAAAESAPESAPKIAPESTPESASTTSPAQASAPESAAAAAASE</sequence>
<dbReference type="PhylomeDB" id="A0A0D2WNL3"/>
<dbReference type="PANTHER" id="PTHR10603:SF7">
    <property type="entry name" value="FRAGILE X MESSENGER RIBONUCLEOPROTEIN 1 HOMOLOG"/>
    <property type="match status" value="1"/>
</dbReference>
<dbReference type="GO" id="GO:0045727">
    <property type="term" value="P:positive regulation of translation"/>
    <property type="evidence" value="ECO:0007669"/>
    <property type="project" value="TreeGrafter"/>
</dbReference>
<protein>
    <recommendedName>
        <fullName evidence="3">Agenet-like domain-containing protein</fullName>
    </recommendedName>
</protein>
<dbReference type="PROSITE" id="PS50084">
    <property type="entry name" value="KH_TYPE_1"/>
    <property type="match status" value="1"/>
</dbReference>
<feature type="domain" description="Agenet-like" evidence="3">
    <location>
        <begin position="104"/>
        <end position="157"/>
    </location>
</feature>
<evidence type="ECO:0000259" key="3">
    <source>
        <dbReference type="PROSITE" id="PS51641"/>
    </source>
</evidence>
<dbReference type="InParanoid" id="A0A0D2WNL3"/>
<feature type="compositionally biased region" description="Low complexity" evidence="2">
    <location>
        <begin position="755"/>
        <end position="789"/>
    </location>
</feature>
<dbReference type="InterPro" id="IPR004088">
    <property type="entry name" value="KH_dom_type_1"/>
</dbReference>
<dbReference type="GO" id="GO:0005634">
    <property type="term" value="C:nucleus"/>
    <property type="evidence" value="ECO:0007669"/>
    <property type="project" value="TreeGrafter"/>
</dbReference>
<dbReference type="InterPro" id="IPR036612">
    <property type="entry name" value="KH_dom_type_1_sf"/>
</dbReference>
<evidence type="ECO:0000313" key="4">
    <source>
        <dbReference type="EMBL" id="KJE92003.1"/>
    </source>
</evidence>
<evidence type="ECO:0000256" key="2">
    <source>
        <dbReference type="SAM" id="MobiDB-lite"/>
    </source>
</evidence>
<proteinExistence type="predicted"/>
<dbReference type="GO" id="GO:0048513">
    <property type="term" value="P:animal organ development"/>
    <property type="evidence" value="ECO:0007669"/>
    <property type="project" value="TreeGrafter"/>
</dbReference>
<dbReference type="GO" id="GO:0010494">
    <property type="term" value="C:cytoplasmic stress granule"/>
    <property type="evidence" value="ECO:0007669"/>
    <property type="project" value="TreeGrafter"/>
</dbReference>
<feature type="compositionally biased region" description="Polar residues" evidence="2">
    <location>
        <begin position="653"/>
        <end position="662"/>
    </location>
</feature>
<keyword evidence="1" id="KW-0694">RNA-binding</keyword>
<feature type="compositionally biased region" description="Low complexity" evidence="2">
    <location>
        <begin position="455"/>
        <end position="477"/>
    </location>
</feature>
<dbReference type="GO" id="GO:0045182">
    <property type="term" value="F:translation regulator activity"/>
    <property type="evidence" value="ECO:0007669"/>
    <property type="project" value="TreeGrafter"/>
</dbReference>
<feature type="compositionally biased region" description="Basic and acidic residues" evidence="2">
    <location>
        <begin position="744"/>
        <end position="753"/>
    </location>
</feature>
<dbReference type="OrthoDB" id="424249at2759"/>
<dbReference type="PROSITE" id="PS51641">
    <property type="entry name" value="AGENET_LIKE"/>
    <property type="match status" value="1"/>
</dbReference>
<feature type="compositionally biased region" description="Low complexity" evidence="2">
    <location>
        <begin position="723"/>
        <end position="732"/>
    </location>
</feature>
<dbReference type="InterPro" id="IPR004087">
    <property type="entry name" value="KH_dom"/>
</dbReference>
<dbReference type="Gene3D" id="2.30.30.140">
    <property type="match status" value="1"/>
</dbReference>
<dbReference type="GO" id="GO:0003730">
    <property type="term" value="F:mRNA 3'-UTR binding"/>
    <property type="evidence" value="ECO:0007669"/>
    <property type="project" value="TreeGrafter"/>
</dbReference>
<dbReference type="SMART" id="SM00322">
    <property type="entry name" value="KH"/>
    <property type="match status" value="1"/>
</dbReference>